<evidence type="ECO:0000256" key="5">
    <source>
        <dbReference type="ARBA" id="ARBA00022676"/>
    </source>
</evidence>
<evidence type="ECO:0000256" key="11">
    <source>
        <dbReference type="ARBA" id="ARBA00048456"/>
    </source>
</evidence>
<protein>
    <recommendedName>
        <fullName evidence="21">UDP-glucose:glycoprotein glucosyltransferase</fullName>
    </recommendedName>
</protein>
<evidence type="ECO:0000256" key="1">
    <source>
        <dbReference type="ARBA" id="ARBA00001913"/>
    </source>
</evidence>
<dbReference type="CDD" id="cd06432">
    <property type="entry name" value="GT8_HUGT1_C_like"/>
    <property type="match status" value="1"/>
</dbReference>
<feature type="domain" description="Glucosyltransferase 24 catalytic" evidence="18">
    <location>
        <begin position="1236"/>
        <end position="1501"/>
    </location>
</feature>
<dbReference type="PANTHER" id="PTHR11226">
    <property type="entry name" value="UDP-GLUCOSE GLYCOPROTEIN:GLUCOSYLTRANSFERASE"/>
    <property type="match status" value="1"/>
</dbReference>
<dbReference type="Gene3D" id="3.90.550.10">
    <property type="entry name" value="Spore Coat Polysaccharide Biosynthesis Protein SpsA, Chain A"/>
    <property type="match status" value="1"/>
</dbReference>
<comment type="subcellular location">
    <subcellularLocation>
        <location evidence="2">Endoplasmic reticulum lumen</location>
    </subcellularLocation>
</comment>
<evidence type="ECO:0000256" key="4">
    <source>
        <dbReference type="ARBA" id="ARBA00006351"/>
    </source>
</evidence>
<dbReference type="Pfam" id="PF18400">
    <property type="entry name" value="Thioredoxin_12"/>
    <property type="match status" value="1"/>
</dbReference>
<dbReference type="Proteomes" id="UP001195483">
    <property type="component" value="Unassembled WGS sequence"/>
</dbReference>
<dbReference type="InterPro" id="IPR040525">
    <property type="entry name" value="UGGT_TRXL_4"/>
</dbReference>
<evidence type="ECO:0000259" key="14">
    <source>
        <dbReference type="Pfam" id="PF18400"/>
    </source>
</evidence>
<accession>A0AAE0S795</accession>
<dbReference type="GO" id="GO:0005788">
    <property type="term" value="C:endoplasmic reticulum lumen"/>
    <property type="evidence" value="ECO:0007669"/>
    <property type="project" value="UniProtKB-SubCell"/>
</dbReference>
<keyword evidence="7 13" id="KW-0732">Signal</keyword>
<feature type="domain" description="UGGT thioredoxin-like" evidence="16">
    <location>
        <begin position="442"/>
        <end position="689"/>
    </location>
</feature>
<evidence type="ECO:0000259" key="17">
    <source>
        <dbReference type="Pfam" id="PF18403"/>
    </source>
</evidence>
<dbReference type="GO" id="GO:0003980">
    <property type="term" value="F:UDP-glucose:glycoprotein glucosyltransferase activity"/>
    <property type="evidence" value="ECO:0007669"/>
    <property type="project" value="InterPro"/>
</dbReference>
<dbReference type="Pfam" id="PF18402">
    <property type="entry name" value="Thioredoxin_14"/>
    <property type="match status" value="1"/>
</dbReference>
<evidence type="ECO:0000256" key="6">
    <source>
        <dbReference type="ARBA" id="ARBA00022679"/>
    </source>
</evidence>
<reference evidence="19" key="3">
    <citation type="submission" date="2023-05" db="EMBL/GenBank/DDBJ databases">
        <authorList>
            <person name="Smith C.H."/>
        </authorList>
    </citation>
    <scope>NUCLEOTIDE SEQUENCE</scope>
    <source>
        <strain evidence="19">CHS0354</strain>
        <tissue evidence="19">Mantle</tissue>
    </source>
</reference>
<dbReference type="Pfam" id="PF18404">
    <property type="entry name" value="Glyco_transf_24"/>
    <property type="match status" value="1"/>
</dbReference>
<keyword evidence="20" id="KW-1185">Reference proteome</keyword>
<reference evidence="19" key="1">
    <citation type="journal article" date="2021" name="Genome Biol. Evol.">
        <title>A High-Quality Reference Genome for a Parasitic Bivalve with Doubly Uniparental Inheritance (Bivalvia: Unionida).</title>
        <authorList>
            <person name="Smith C.H."/>
        </authorList>
    </citation>
    <scope>NUCLEOTIDE SEQUENCE</scope>
    <source>
        <strain evidence="19">CHS0354</strain>
    </source>
</reference>
<evidence type="ECO:0000256" key="13">
    <source>
        <dbReference type="SAM" id="SignalP"/>
    </source>
</evidence>
<comment type="catalytic activity">
    <reaction evidence="11">
        <text>N(4)-(alpha-D-Man-(1-&gt;2)-alpha-D-Man-(1-&gt;2)-alpha-D-Man-(1-&gt;3)-[alpha-D-Man-(1-&gt;2)-alpha-D-Man-(1-&gt;3)-[alpha-D-Man-(1-&gt;2)-alpha-D-Man-(1-&gt;6)]-alpha-D-Man-(1-&gt;6)]-beta-D-Man-(1-&gt;4)-beta-D-GlcNAc-(1-&gt;4)-beta-D-GlcNAc)-L-asparaginyl-[protein] (N-glucan mannose isomer 9A1,2,3B1,2,3) + UDP-alpha-D-glucose = N(4)-(alpha-D-Glc-(1-&gt;3)-alpha-D-Man-(1-&gt;2)-alpha-D-Man-(1-&gt;2)-alpha-D-Man-(1-&gt;3)-[alpha-D-Man-(1-&gt;2)-alpha-D-Man-(1-&gt;3)-[alpha-D-Man-(1-&gt;2)-alpha-D-Man-(1-&gt;6)]-alpha-D-Man-(1-&gt;6)]-beta-D-Man-(1-&gt;4)-beta-D-GlcNAc-(1-&gt;4)-beta-D-GlcNAc)-L-asparaginyl-[protein] + UDP + H(+)</text>
        <dbReference type="Rhea" id="RHEA:61304"/>
        <dbReference type="Rhea" id="RHEA-COMP:14356"/>
        <dbReference type="Rhea" id="RHEA-COMP:14357"/>
        <dbReference type="ChEBI" id="CHEBI:15378"/>
        <dbReference type="ChEBI" id="CHEBI:58223"/>
        <dbReference type="ChEBI" id="CHEBI:58885"/>
        <dbReference type="ChEBI" id="CHEBI:59080"/>
        <dbReference type="ChEBI" id="CHEBI:139493"/>
    </reaction>
</comment>
<dbReference type="GO" id="GO:0036503">
    <property type="term" value="P:ERAD pathway"/>
    <property type="evidence" value="ECO:0007669"/>
    <property type="project" value="TreeGrafter"/>
</dbReference>
<keyword evidence="9" id="KW-0325">Glycoprotein</keyword>
<keyword evidence="5" id="KW-0328">Glycosyltransferase</keyword>
<comment type="similarity">
    <text evidence="4">Belongs to the glycosyltransferase 8 family.</text>
</comment>
<dbReference type="GO" id="GO:0051082">
    <property type="term" value="F:unfolded protein binding"/>
    <property type="evidence" value="ECO:0007669"/>
    <property type="project" value="TreeGrafter"/>
</dbReference>
<dbReference type="Pfam" id="PF18403">
    <property type="entry name" value="Thioredoxin_15"/>
    <property type="match status" value="1"/>
</dbReference>
<feature type="domain" description="UDP-glucose:glycoprotein glucosyltransferase thioredoxin-like" evidence="17">
    <location>
        <begin position="723"/>
        <end position="937"/>
    </location>
</feature>
<evidence type="ECO:0000259" key="18">
    <source>
        <dbReference type="Pfam" id="PF18404"/>
    </source>
</evidence>
<name>A0AAE0S795_9BIVA</name>
<evidence type="ECO:0000256" key="7">
    <source>
        <dbReference type="ARBA" id="ARBA00022729"/>
    </source>
</evidence>
<feature type="compositionally biased region" description="Acidic residues" evidence="12">
    <location>
        <begin position="261"/>
        <end position="270"/>
    </location>
</feature>
<dbReference type="FunFam" id="3.90.550.10:FF:000004">
    <property type="entry name" value="UDP-glucose glycoprotein glucosyltransferase 1"/>
    <property type="match status" value="1"/>
</dbReference>
<dbReference type="PANTHER" id="PTHR11226:SF0">
    <property type="entry name" value="UDP-GLUCOSE:GLYCOPROTEIN GLUCOSYLTRANSFERASE"/>
    <property type="match status" value="1"/>
</dbReference>
<dbReference type="GO" id="GO:0018279">
    <property type="term" value="P:protein N-linked glycosylation via asparagine"/>
    <property type="evidence" value="ECO:0007669"/>
    <property type="project" value="TreeGrafter"/>
</dbReference>
<evidence type="ECO:0000313" key="20">
    <source>
        <dbReference type="Proteomes" id="UP001195483"/>
    </source>
</evidence>
<feature type="domain" description="UGGT thioredoxin-like" evidence="14">
    <location>
        <begin position="42"/>
        <end position="223"/>
    </location>
</feature>
<feature type="region of interest" description="Disordered" evidence="12">
    <location>
        <begin position="247"/>
        <end position="270"/>
    </location>
</feature>
<dbReference type="EMBL" id="JAEAOA010002162">
    <property type="protein sequence ID" value="KAK3586313.1"/>
    <property type="molecule type" value="Genomic_DNA"/>
</dbReference>
<sequence>MAASMKMQCLLAWICLSLVLFVTETVGKSKFVSVNLNAKWPSTPMMLEASEFLAKDSSEDFWGFVTNVASVKPELLAEETDKDVYQMILQFASKYVTPMIQNLLKLSLSLRAFSPVVQMYQQIAEEEGPPEQCQAFVNIHGQKSCDPGQVKSLIASVSDRQVPPVYDFDHVYPGDKSAPVTVILYAQLGTSGFLNFHTVLRDFSSKKEIVYILRHYTQNPSKHKTRLSGYGVELAIKSTEYKAKDDTKVEVSLQEHGTGTEGEEEEEGDEDDVNGFIFSKLRELHPDLKADLKQFRTHLIDSSSELESLKVWQFQDLSLQAAQRVMSASQEDAMRLLRDISQNFPTQTRSLMKTHIDDEMKKEIEKNQQYFENYHSMEPGDSALYLNGISMDIEVYDIFTMLDKMRDEAKLMEGLFSLGFKGSKMNQLLKVDISGDNENFAIDIRHTAVQFINDLEKDEKYKGWPNMAQDILQPTFPGMLRHVAKNFFHLVFIVDPINKDSRELLKMAEAFYVHSVPVRIGFVFIVNSDPDVTGNDDAGVALTNAFDYIRQENSPAKALSFITDVYEKVKSDEITAQNVIAEFLSQNPDEDVDKVFGKRTEYDFIKRSSADFVKQSGLSDFPQVLMNGVPMKKKHLNQDNFEEGVVSELLAATPEIQQAVYQGRLHDRHQTLEWLMQRENVLPRLNSRVLSPPSKIIDLTENMDGAAYDDPDTFQLLTSTEMTAIMAERLQYLTRGESESLQGVTMWIVCDLETPHGRDLLYNALKRLKHSHDLRIGVVFNTITQKLGTISINKAVYAALESLDNQNARNFIIKLIKEENVIELQAGTKTLEDLAVHGMDVDRYKFTLNKLSGDFLKIHRAFVEHALGFDPGVRSIITNGGVLGPLSDTEEFLSEDVDLLEIYVQQKSAKKVKTELNGMGFSGKSGSDLVMKVANLLTSSKSSDQKRRVVEFGGDLHSVLKIPGDPNRPAFQIEAILDPVSSAAQKMSAVIMALKEVTNLDIKIYMNCRSKLSEMPLKTFYRYVMEPELGFRVDGTLTAGPTAKFQDLPQKSLLTLAMNLPESWLAEAVKSPYDLDNILLEEVESGVHADFDLEYLLLEGHCHETNTGQPPRGLQLKLRTNSTQSVMDTIVMANLGYFQLKANPGAWLLSLREGRSADLYEIVSHEFTDSPKGSKDVVVAINSFKSKIVRLKVNKLPGKENIKLLDDEDEPDKSLWDSISSTVMGEKKEEEKDQTLNIFSVASGHLYERLLRIMMMSVLKNTKSKVKFWFLKNYLSPTFKEFIPHYAKEYGFEYELVQYKWPRWLNQQKEKQRIIWGYKILFLDVLFPLDVKKVIFVDADQIVRTDLQELYDLDLGGAPYGYTPFCDSRTEMDGFRFWKSGYWANHLAGRRYHISALYVIDLKRFRRIAAGDRLRGQYQGLSQDPNSLSNLDQDLPNNMIHQVTIKSLPQDWLWCETWCSDESKARAKTIDLCNNPMTKESKLKAALRIVPEWKEFDYEIKVFWDSIYGTNTRTQIEYDPPELSKEKKEAWRNRIEL</sequence>
<dbReference type="InterPro" id="IPR040694">
    <property type="entry name" value="UGGT_TRXL_2"/>
</dbReference>
<gene>
    <name evidence="19" type="ORF">CHS0354_036909</name>
</gene>
<reference evidence="19" key="2">
    <citation type="journal article" date="2021" name="Genome Biol. Evol.">
        <title>Developing a high-quality reference genome for a parasitic bivalve with doubly uniparental inheritance (Bivalvia: Unionida).</title>
        <authorList>
            <person name="Smith C.H."/>
        </authorList>
    </citation>
    <scope>NUCLEOTIDE SEQUENCE</scope>
    <source>
        <strain evidence="19">CHS0354</strain>
        <tissue evidence="19">Mantle</tissue>
    </source>
</reference>
<comment type="function">
    <text evidence="10">Recognizes glycoproteins with minor folding defects. Reglucosylates single N-glycans near the misfolded part of the protein, thus providing quality control for protein folding in the endoplasmic reticulum. Reglucosylated proteins are recognized by calreticulin for recycling to the endoplasmic reticulum and refolding or degradation.</text>
</comment>
<evidence type="ECO:0000313" key="19">
    <source>
        <dbReference type="EMBL" id="KAK3586313.1"/>
    </source>
</evidence>
<evidence type="ECO:0000256" key="8">
    <source>
        <dbReference type="ARBA" id="ARBA00022824"/>
    </source>
</evidence>
<dbReference type="InterPro" id="IPR029044">
    <property type="entry name" value="Nucleotide-diphossugar_trans"/>
</dbReference>
<keyword evidence="8" id="KW-0256">Endoplasmic reticulum</keyword>
<comment type="cofactor">
    <cofactor evidence="1">
        <name>Ca(2+)</name>
        <dbReference type="ChEBI" id="CHEBI:29108"/>
    </cofactor>
</comment>
<dbReference type="InterPro" id="IPR009448">
    <property type="entry name" value="UDP-g_GGtrans"/>
</dbReference>
<organism evidence="19 20">
    <name type="scientific">Potamilus streckersoni</name>
    <dbReference type="NCBI Taxonomy" id="2493646"/>
    <lineage>
        <taxon>Eukaryota</taxon>
        <taxon>Metazoa</taxon>
        <taxon>Spiralia</taxon>
        <taxon>Lophotrochozoa</taxon>
        <taxon>Mollusca</taxon>
        <taxon>Bivalvia</taxon>
        <taxon>Autobranchia</taxon>
        <taxon>Heteroconchia</taxon>
        <taxon>Palaeoheterodonta</taxon>
        <taxon>Unionida</taxon>
        <taxon>Unionoidea</taxon>
        <taxon>Unionidae</taxon>
        <taxon>Ambleminae</taxon>
        <taxon>Lampsilini</taxon>
        <taxon>Potamilus</taxon>
    </lineage>
</organism>
<feature type="domain" description="UGGT thioredoxin-like" evidence="15">
    <location>
        <begin position="303"/>
        <end position="432"/>
    </location>
</feature>
<feature type="chain" id="PRO_5042042620" description="UDP-glucose:glycoprotein glucosyltransferase" evidence="13">
    <location>
        <begin position="28"/>
        <end position="1537"/>
    </location>
</feature>
<dbReference type="SUPFAM" id="SSF53448">
    <property type="entry name" value="Nucleotide-diphospho-sugar transferases"/>
    <property type="match status" value="1"/>
</dbReference>
<evidence type="ECO:0000256" key="10">
    <source>
        <dbReference type="ARBA" id="ARBA00045874"/>
    </source>
</evidence>
<feature type="signal peptide" evidence="13">
    <location>
        <begin position="1"/>
        <end position="27"/>
    </location>
</feature>
<evidence type="ECO:0000256" key="2">
    <source>
        <dbReference type="ARBA" id="ARBA00004319"/>
    </source>
</evidence>
<dbReference type="InterPro" id="IPR040497">
    <property type="entry name" value="Glyco_transf_24"/>
</dbReference>
<comment type="pathway">
    <text evidence="3">Protein modification; protein glycosylation.</text>
</comment>
<keyword evidence="6" id="KW-0808">Transferase</keyword>
<evidence type="ECO:0000259" key="16">
    <source>
        <dbReference type="Pfam" id="PF18402"/>
    </source>
</evidence>
<evidence type="ECO:0000259" key="15">
    <source>
        <dbReference type="Pfam" id="PF18401"/>
    </source>
</evidence>
<dbReference type="InterPro" id="IPR040693">
    <property type="entry name" value="UGGT_TRXL_1"/>
</dbReference>
<dbReference type="InterPro" id="IPR040692">
    <property type="entry name" value="UGGT_TRXL_3"/>
</dbReference>
<evidence type="ECO:0000256" key="3">
    <source>
        <dbReference type="ARBA" id="ARBA00004922"/>
    </source>
</evidence>
<comment type="caution">
    <text evidence="19">The sequence shown here is derived from an EMBL/GenBank/DDBJ whole genome shotgun (WGS) entry which is preliminary data.</text>
</comment>
<evidence type="ECO:0000256" key="12">
    <source>
        <dbReference type="SAM" id="MobiDB-lite"/>
    </source>
</evidence>
<evidence type="ECO:0000256" key="9">
    <source>
        <dbReference type="ARBA" id="ARBA00023180"/>
    </source>
</evidence>
<dbReference type="Pfam" id="PF06427">
    <property type="entry name" value="UDP-g_GGTase"/>
    <property type="match status" value="1"/>
</dbReference>
<dbReference type="Pfam" id="PF18401">
    <property type="entry name" value="Thioredoxin_13"/>
    <property type="match status" value="1"/>
</dbReference>
<proteinExistence type="inferred from homology"/>
<evidence type="ECO:0008006" key="21">
    <source>
        <dbReference type="Google" id="ProtNLM"/>
    </source>
</evidence>